<evidence type="ECO:0000313" key="1">
    <source>
        <dbReference type="EMBL" id="KKK53923.1"/>
    </source>
</evidence>
<protein>
    <submittedName>
        <fullName evidence="1">Uncharacterized protein</fullName>
    </submittedName>
</protein>
<dbReference type="AlphaFoldDB" id="A0A0F8WBE7"/>
<gene>
    <name evidence="1" type="ORF">LCGC14_3089890</name>
</gene>
<sequence length="143" mass="16892">GETGRAKPLIKETEAEGVLARQIWREANNDLSWWGINGRLMKDRIVTRFLKHNYTWDRAREIAKFVGTSKIDVILRITFGIEPTHKAKAEWFRSMIEKGHSKKEILVMINERQPLFIPDHTFLRIWRELGLNIRERKEIVSPT</sequence>
<feature type="non-terminal residue" evidence="1">
    <location>
        <position position="1"/>
    </location>
</feature>
<organism evidence="1">
    <name type="scientific">marine sediment metagenome</name>
    <dbReference type="NCBI Taxonomy" id="412755"/>
    <lineage>
        <taxon>unclassified sequences</taxon>
        <taxon>metagenomes</taxon>
        <taxon>ecological metagenomes</taxon>
    </lineage>
</organism>
<accession>A0A0F8WBE7</accession>
<reference evidence="1" key="1">
    <citation type="journal article" date="2015" name="Nature">
        <title>Complex archaea that bridge the gap between prokaryotes and eukaryotes.</title>
        <authorList>
            <person name="Spang A."/>
            <person name="Saw J.H."/>
            <person name="Jorgensen S.L."/>
            <person name="Zaremba-Niedzwiedzka K."/>
            <person name="Martijn J."/>
            <person name="Lind A.E."/>
            <person name="van Eijk R."/>
            <person name="Schleper C."/>
            <person name="Guy L."/>
            <person name="Ettema T.J."/>
        </authorList>
    </citation>
    <scope>NUCLEOTIDE SEQUENCE</scope>
</reference>
<comment type="caution">
    <text evidence="1">The sequence shown here is derived from an EMBL/GenBank/DDBJ whole genome shotgun (WGS) entry which is preliminary data.</text>
</comment>
<name>A0A0F8WBE7_9ZZZZ</name>
<proteinExistence type="predicted"/>
<dbReference type="EMBL" id="LAZR01066263">
    <property type="protein sequence ID" value="KKK53923.1"/>
    <property type="molecule type" value="Genomic_DNA"/>
</dbReference>